<dbReference type="EMBL" id="CP066744">
    <property type="protein sequence ID" value="QQK08139.1"/>
    <property type="molecule type" value="Genomic_DNA"/>
</dbReference>
<evidence type="ECO:0000313" key="2">
    <source>
        <dbReference type="Proteomes" id="UP000595814"/>
    </source>
</evidence>
<keyword evidence="2" id="KW-1185">Reference proteome</keyword>
<gene>
    <name evidence="1" type="ORF">JFY71_00985</name>
</gene>
<evidence type="ECO:0000313" key="1">
    <source>
        <dbReference type="EMBL" id="QQK08139.1"/>
    </source>
</evidence>
<organism evidence="1 2">
    <name type="scientific">Miniphocaeibacter halophilus</name>
    <dbReference type="NCBI Taxonomy" id="2931922"/>
    <lineage>
        <taxon>Bacteria</taxon>
        <taxon>Bacillati</taxon>
        <taxon>Bacillota</taxon>
        <taxon>Tissierellia</taxon>
        <taxon>Tissierellales</taxon>
        <taxon>Peptoniphilaceae</taxon>
        <taxon>Miniphocaeibacter</taxon>
    </lineage>
</organism>
<protein>
    <submittedName>
        <fullName evidence="1">MarR family transcriptional regulator</fullName>
    </submittedName>
</protein>
<reference evidence="1 2" key="1">
    <citation type="journal article" date="2022" name="Int. J. Syst. Evol. Microbiol.">
        <title>Miniphocaeibacter halophilus sp. nov., an ammonium-tolerant acetate-producing bacterium isolated from a biogas system.</title>
        <authorList>
            <person name="Schnurer A."/>
            <person name="Singh A."/>
            <person name="Bi S."/>
            <person name="Qiao W."/>
            <person name="Westerholm M."/>
        </authorList>
    </citation>
    <scope>NUCLEOTIDE SEQUENCE [LARGE SCALE GENOMIC DNA]</scope>
    <source>
        <strain evidence="1 2">AMB_01</strain>
    </source>
</reference>
<accession>A0AC61MRF0</accession>
<dbReference type="Proteomes" id="UP000595814">
    <property type="component" value="Chromosome"/>
</dbReference>
<sequence length="153" mass="18172">MIEELFSEVYEKFKLNFYKNIFKNFETREATLSATETFCVEVINALGRPTISELTNFLEISQPNTAYKVASLVKKGYVRKVQSKEDKREFYLELTDRFQNYQKIKNEYIHTVIDRMEAELSKEDLEKFEEILARISNEFMPEVTTFMLENTNS</sequence>
<name>A0AC61MRF0_9FIRM</name>
<proteinExistence type="predicted"/>